<dbReference type="Gene3D" id="2.40.110.10">
    <property type="entry name" value="Butyryl-CoA Dehydrogenase, subunit A, domain 2"/>
    <property type="match status" value="1"/>
</dbReference>
<keyword evidence="4" id="KW-0274">FAD</keyword>
<dbReference type="SUPFAM" id="SSF47203">
    <property type="entry name" value="Acyl-CoA dehydrogenase C-terminal domain-like"/>
    <property type="match status" value="1"/>
</dbReference>
<dbReference type="GO" id="GO:0050660">
    <property type="term" value="F:flavin adenine dinucleotide binding"/>
    <property type="evidence" value="ECO:0007669"/>
    <property type="project" value="InterPro"/>
</dbReference>
<reference evidence="8" key="1">
    <citation type="journal article" date="2014" name="Int. J. Syst. Evol. Microbiol.">
        <title>Complete genome sequence of Corynebacterium casei LMG S-19264T (=DSM 44701T), isolated from a smear-ripened cheese.</title>
        <authorList>
            <consortium name="US DOE Joint Genome Institute (JGI-PGF)"/>
            <person name="Walter F."/>
            <person name="Albersmeier A."/>
            <person name="Kalinowski J."/>
            <person name="Ruckert C."/>
        </authorList>
    </citation>
    <scope>NUCLEOTIDE SEQUENCE</scope>
    <source>
        <strain evidence="8">CGMCC 1.12919</strain>
    </source>
</reference>
<evidence type="ECO:0000256" key="3">
    <source>
        <dbReference type="ARBA" id="ARBA00022630"/>
    </source>
</evidence>
<comment type="caution">
    <text evidence="8">The sequence shown here is derived from an EMBL/GenBank/DDBJ whole genome shotgun (WGS) entry which is preliminary data.</text>
</comment>
<sequence length="378" mass="39559">MDLIPSEELSQFRASVERLVASDYTFEHYRRTVTTRGSFDASFWKRIGDLGWLGACLPESAGGYAASPDETLVLLEATARGLVVEPILAGLVVPSRAVLAAAPDRAGSLLAAAAAGDTALALAWAEADRRYDLAPTVTRARRTGAGWQLSGRKFAVLGAPVASHLAVSAASEDGPVLLWVPAGLPGVALAEFVTVDGQRAADVVFDDVELGAEALLGSPQGGLAALEAAFDWGAAGAAAEAIGAMDAILAITLEYAKTRQQFGQTIGSLQVVQHRLAAMAVQIEYARSLLPLLSVALAGDAARRGALVSAAKWKIATAARHVAADGIQLHGGIGMTNEAAISHYFRKVQVLEYAYGDSRYHLARYRARRSGDGDLLAA</sequence>
<reference evidence="8" key="2">
    <citation type="submission" date="2020-09" db="EMBL/GenBank/DDBJ databases">
        <authorList>
            <person name="Sun Q."/>
            <person name="Zhou Y."/>
        </authorList>
    </citation>
    <scope>NUCLEOTIDE SEQUENCE</scope>
    <source>
        <strain evidence="8">CGMCC 1.12919</strain>
    </source>
</reference>
<accession>A0A916UGJ9</accession>
<dbReference type="AlphaFoldDB" id="A0A916UGJ9"/>
<evidence type="ECO:0000313" key="9">
    <source>
        <dbReference type="Proteomes" id="UP000637002"/>
    </source>
</evidence>
<comment type="cofactor">
    <cofactor evidence="1">
        <name>FAD</name>
        <dbReference type="ChEBI" id="CHEBI:57692"/>
    </cofactor>
</comment>
<evidence type="ECO:0000256" key="1">
    <source>
        <dbReference type="ARBA" id="ARBA00001974"/>
    </source>
</evidence>
<evidence type="ECO:0000256" key="5">
    <source>
        <dbReference type="ARBA" id="ARBA00023002"/>
    </source>
</evidence>
<protein>
    <submittedName>
        <fullName evidence="8">Acyl-CoA dehydrogenase short-chain specific</fullName>
    </submittedName>
</protein>
<evidence type="ECO:0000256" key="2">
    <source>
        <dbReference type="ARBA" id="ARBA00009347"/>
    </source>
</evidence>
<evidence type="ECO:0000256" key="4">
    <source>
        <dbReference type="ARBA" id="ARBA00022827"/>
    </source>
</evidence>
<dbReference type="GO" id="GO:0003995">
    <property type="term" value="F:acyl-CoA dehydrogenase activity"/>
    <property type="evidence" value="ECO:0007669"/>
    <property type="project" value="TreeGrafter"/>
</dbReference>
<dbReference type="Pfam" id="PF02771">
    <property type="entry name" value="Acyl-CoA_dh_N"/>
    <property type="match status" value="1"/>
</dbReference>
<dbReference type="EMBL" id="BMGG01000006">
    <property type="protein sequence ID" value="GGC72640.1"/>
    <property type="molecule type" value="Genomic_DNA"/>
</dbReference>
<organism evidence="8 9">
    <name type="scientific">Chelatococcus reniformis</name>
    <dbReference type="NCBI Taxonomy" id="1494448"/>
    <lineage>
        <taxon>Bacteria</taxon>
        <taxon>Pseudomonadati</taxon>
        <taxon>Pseudomonadota</taxon>
        <taxon>Alphaproteobacteria</taxon>
        <taxon>Hyphomicrobiales</taxon>
        <taxon>Chelatococcaceae</taxon>
        <taxon>Chelatococcus</taxon>
    </lineage>
</organism>
<feature type="domain" description="Acyl-CoA dehydrogenase/oxidase N-terminal" evidence="7">
    <location>
        <begin position="6"/>
        <end position="83"/>
    </location>
</feature>
<comment type="similarity">
    <text evidence="2">Belongs to the acyl-CoA dehydrogenase family.</text>
</comment>
<dbReference type="InterPro" id="IPR037069">
    <property type="entry name" value="AcylCoA_DH/ox_N_sf"/>
</dbReference>
<feature type="domain" description="Acyl-CoA dehydrogenase/oxidase C-terminal" evidence="6">
    <location>
        <begin position="221"/>
        <end position="363"/>
    </location>
</feature>
<dbReference type="CDD" id="cd00567">
    <property type="entry name" value="ACAD"/>
    <property type="match status" value="1"/>
</dbReference>
<dbReference type="PANTHER" id="PTHR43884:SF20">
    <property type="entry name" value="ACYL-COA DEHYDROGENASE FADE28"/>
    <property type="match status" value="1"/>
</dbReference>
<dbReference type="Gene3D" id="1.20.140.10">
    <property type="entry name" value="Butyryl-CoA Dehydrogenase, subunit A, domain 3"/>
    <property type="match status" value="1"/>
</dbReference>
<dbReference type="PANTHER" id="PTHR43884">
    <property type="entry name" value="ACYL-COA DEHYDROGENASE"/>
    <property type="match status" value="1"/>
</dbReference>
<dbReference type="InterPro" id="IPR013786">
    <property type="entry name" value="AcylCoA_DH/ox_N"/>
</dbReference>
<keyword evidence="5" id="KW-0560">Oxidoreductase</keyword>
<dbReference type="InterPro" id="IPR009100">
    <property type="entry name" value="AcylCoA_DH/oxidase_NM_dom_sf"/>
</dbReference>
<dbReference type="RefSeq" id="WP_188610361.1">
    <property type="nucleotide sequence ID" value="NZ_BMGG01000006.1"/>
</dbReference>
<keyword evidence="3" id="KW-0285">Flavoprotein</keyword>
<dbReference type="InterPro" id="IPR036250">
    <property type="entry name" value="AcylCo_DH-like_C"/>
</dbReference>
<dbReference type="InterPro" id="IPR009075">
    <property type="entry name" value="AcylCo_DH/oxidase_C"/>
</dbReference>
<name>A0A916UGJ9_9HYPH</name>
<dbReference type="Pfam" id="PF00441">
    <property type="entry name" value="Acyl-CoA_dh_1"/>
    <property type="match status" value="1"/>
</dbReference>
<keyword evidence="9" id="KW-1185">Reference proteome</keyword>
<evidence type="ECO:0000259" key="7">
    <source>
        <dbReference type="Pfam" id="PF02771"/>
    </source>
</evidence>
<dbReference type="SUPFAM" id="SSF56645">
    <property type="entry name" value="Acyl-CoA dehydrogenase NM domain-like"/>
    <property type="match status" value="1"/>
</dbReference>
<evidence type="ECO:0000259" key="6">
    <source>
        <dbReference type="Pfam" id="PF00441"/>
    </source>
</evidence>
<proteinExistence type="inferred from homology"/>
<gene>
    <name evidence="8" type="ORF">GCM10010994_33780</name>
</gene>
<dbReference type="InterPro" id="IPR046373">
    <property type="entry name" value="Acyl-CoA_Oxase/DH_mid-dom_sf"/>
</dbReference>
<evidence type="ECO:0000313" key="8">
    <source>
        <dbReference type="EMBL" id="GGC72640.1"/>
    </source>
</evidence>
<dbReference type="Gene3D" id="1.10.540.10">
    <property type="entry name" value="Acyl-CoA dehydrogenase/oxidase, N-terminal domain"/>
    <property type="match status" value="1"/>
</dbReference>
<dbReference type="Proteomes" id="UP000637002">
    <property type="component" value="Unassembled WGS sequence"/>
</dbReference>